<dbReference type="GeneID" id="17318864"/>
<keyword evidence="7" id="KW-1185">Reference proteome</keyword>
<dbReference type="STRING" id="2769.R7QQS9"/>
<keyword evidence="1" id="KW-0808">Transferase</keyword>
<dbReference type="PROSITE" id="PS50011">
    <property type="entry name" value="PROTEIN_KINASE_DOM"/>
    <property type="match status" value="1"/>
</dbReference>
<dbReference type="GO" id="GO:0016020">
    <property type="term" value="C:membrane"/>
    <property type="evidence" value="ECO:0007669"/>
    <property type="project" value="TreeGrafter"/>
</dbReference>
<dbReference type="GO" id="GO:0005776">
    <property type="term" value="C:autophagosome"/>
    <property type="evidence" value="ECO:0007669"/>
    <property type="project" value="TreeGrafter"/>
</dbReference>
<evidence type="ECO:0000256" key="4">
    <source>
        <dbReference type="ARBA" id="ARBA00022840"/>
    </source>
</evidence>
<sequence>MQICKSSPFGNTKVREFVATIRTHSSLPSSSLSFKTKRIACAQYLPPDAFNVQFDYPAKTGNFGFVFFGEYTDSNSGKIAEIVVKCPIETSIGRQLFNMEKYTNAKLRQKSRDKSRFPDYVGEIILPAATSLTPGLARMGLVWERVGDGDTLENYLDASRVSQLASILGTNASGFPLRREFSARILNELALVIQDLQQCGIVHRDIKPENLLVVPEDPDGSPFKVIDFGSSCDWSSPLKKGLRLATCDPIYTAPERRLDVFKPAYRFDVYSIGLIALRCALPSLTASVAMNKFVEENLSQSDFCLQKTCSNILSGRTNSPPSLLRDVKALIGPEYEDMYALFATVLTTTPGDRADVSDCLRSRFVRAAVPSEVI</sequence>
<dbReference type="EMBL" id="HG002260">
    <property type="protein sequence ID" value="CDF40852.1"/>
    <property type="molecule type" value="Genomic_DNA"/>
</dbReference>
<dbReference type="GO" id="GO:0000045">
    <property type="term" value="P:autophagosome assembly"/>
    <property type="evidence" value="ECO:0007669"/>
    <property type="project" value="TreeGrafter"/>
</dbReference>
<dbReference type="PhylomeDB" id="R7QQS9"/>
<gene>
    <name evidence="6" type="ORF">CHC_T00007490001</name>
</gene>
<dbReference type="AlphaFoldDB" id="R7QQS9"/>
<dbReference type="GO" id="GO:0005524">
    <property type="term" value="F:ATP binding"/>
    <property type="evidence" value="ECO:0007669"/>
    <property type="project" value="UniProtKB-KW"/>
</dbReference>
<dbReference type="GO" id="GO:0004674">
    <property type="term" value="F:protein serine/threonine kinase activity"/>
    <property type="evidence" value="ECO:0007669"/>
    <property type="project" value="InterPro"/>
</dbReference>
<dbReference type="RefSeq" id="XP_005711146.1">
    <property type="nucleotide sequence ID" value="XM_005711089.1"/>
</dbReference>
<organism evidence="6 7">
    <name type="scientific">Chondrus crispus</name>
    <name type="common">Carrageen Irish moss</name>
    <name type="synonym">Polymorpha crispa</name>
    <dbReference type="NCBI Taxonomy" id="2769"/>
    <lineage>
        <taxon>Eukaryota</taxon>
        <taxon>Rhodophyta</taxon>
        <taxon>Florideophyceae</taxon>
        <taxon>Rhodymeniophycidae</taxon>
        <taxon>Gigartinales</taxon>
        <taxon>Gigartinaceae</taxon>
        <taxon>Chondrus</taxon>
    </lineage>
</organism>
<dbReference type="Gramene" id="CDF40852">
    <property type="protein sequence ID" value="CDF40852"/>
    <property type="gene ID" value="CHC_T00007490001"/>
</dbReference>
<evidence type="ECO:0000259" key="5">
    <source>
        <dbReference type="PROSITE" id="PS50011"/>
    </source>
</evidence>
<dbReference type="OrthoDB" id="10252171at2759"/>
<evidence type="ECO:0000256" key="3">
    <source>
        <dbReference type="ARBA" id="ARBA00022777"/>
    </source>
</evidence>
<reference evidence="7" key="1">
    <citation type="journal article" date="2013" name="Proc. Natl. Acad. Sci. U.S.A.">
        <title>Genome structure and metabolic features in the red seaweed Chondrus crispus shed light on evolution of the Archaeplastida.</title>
        <authorList>
            <person name="Collen J."/>
            <person name="Porcel B."/>
            <person name="Carre W."/>
            <person name="Ball S.G."/>
            <person name="Chaparro C."/>
            <person name="Tonon T."/>
            <person name="Barbeyron T."/>
            <person name="Michel G."/>
            <person name="Noel B."/>
            <person name="Valentin K."/>
            <person name="Elias M."/>
            <person name="Artiguenave F."/>
            <person name="Arun A."/>
            <person name="Aury J.M."/>
            <person name="Barbosa-Neto J.F."/>
            <person name="Bothwell J.H."/>
            <person name="Bouget F.Y."/>
            <person name="Brillet L."/>
            <person name="Cabello-Hurtado F."/>
            <person name="Capella-Gutierrez S."/>
            <person name="Charrier B."/>
            <person name="Cladiere L."/>
            <person name="Cock J.M."/>
            <person name="Coelho S.M."/>
            <person name="Colleoni C."/>
            <person name="Czjzek M."/>
            <person name="Da Silva C."/>
            <person name="Delage L."/>
            <person name="Denoeud F."/>
            <person name="Deschamps P."/>
            <person name="Dittami S.M."/>
            <person name="Gabaldon T."/>
            <person name="Gachon C.M."/>
            <person name="Groisillier A."/>
            <person name="Herve C."/>
            <person name="Jabbari K."/>
            <person name="Katinka M."/>
            <person name="Kloareg B."/>
            <person name="Kowalczyk N."/>
            <person name="Labadie K."/>
            <person name="Leblanc C."/>
            <person name="Lopez P.J."/>
            <person name="McLachlan D.H."/>
            <person name="Meslet-Cladiere L."/>
            <person name="Moustafa A."/>
            <person name="Nehr Z."/>
            <person name="Nyvall Collen P."/>
            <person name="Panaud O."/>
            <person name="Partensky F."/>
            <person name="Poulain J."/>
            <person name="Rensing S.A."/>
            <person name="Rousvoal S."/>
            <person name="Samson G."/>
            <person name="Symeonidi A."/>
            <person name="Weissenbach J."/>
            <person name="Zambounis A."/>
            <person name="Wincker P."/>
            <person name="Boyen C."/>
        </authorList>
    </citation>
    <scope>NUCLEOTIDE SEQUENCE [LARGE SCALE GENOMIC DNA]</scope>
    <source>
        <strain evidence="7">cv. Stackhouse</strain>
    </source>
</reference>
<dbReference type="PANTHER" id="PTHR24348">
    <property type="entry name" value="SERINE/THREONINE-PROTEIN KINASE UNC-51-RELATED"/>
    <property type="match status" value="1"/>
</dbReference>
<dbReference type="PROSITE" id="PS00108">
    <property type="entry name" value="PROTEIN_KINASE_ST"/>
    <property type="match status" value="1"/>
</dbReference>
<dbReference type="OMA" id="RIACAQY"/>
<dbReference type="Gene3D" id="1.10.510.10">
    <property type="entry name" value="Transferase(Phosphotransferase) domain 1"/>
    <property type="match status" value="1"/>
</dbReference>
<dbReference type="PANTHER" id="PTHR24348:SF22">
    <property type="entry name" value="NON-SPECIFIC SERINE_THREONINE PROTEIN KINASE"/>
    <property type="match status" value="1"/>
</dbReference>
<accession>R7QQS9</accession>
<dbReference type="GO" id="GO:0010506">
    <property type="term" value="P:regulation of autophagy"/>
    <property type="evidence" value="ECO:0007669"/>
    <property type="project" value="InterPro"/>
</dbReference>
<dbReference type="SMART" id="SM00220">
    <property type="entry name" value="S_TKc"/>
    <property type="match status" value="1"/>
</dbReference>
<name>R7QQS9_CHOCR</name>
<dbReference type="Pfam" id="PF00069">
    <property type="entry name" value="Pkinase"/>
    <property type="match status" value="1"/>
</dbReference>
<dbReference type="KEGG" id="ccp:CHC_T00007490001"/>
<keyword evidence="2" id="KW-0547">Nucleotide-binding</keyword>
<evidence type="ECO:0000313" key="6">
    <source>
        <dbReference type="EMBL" id="CDF40852.1"/>
    </source>
</evidence>
<dbReference type="InterPro" id="IPR045269">
    <property type="entry name" value="Atg1-like"/>
</dbReference>
<evidence type="ECO:0000256" key="2">
    <source>
        <dbReference type="ARBA" id="ARBA00022741"/>
    </source>
</evidence>
<dbReference type="Proteomes" id="UP000012073">
    <property type="component" value="Unassembled WGS sequence"/>
</dbReference>
<evidence type="ECO:0000313" key="7">
    <source>
        <dbReference type="Proteomes" id="UP000012073"/>
    </source>
</evidence>
<dbReference type="GO" id="GO:0005829">
    <property type="term" value="C:cytosol"/>
    <property type="evidence" value="ECO:0007669"/>
    <property type="project" value="TreeGrafter"/>
</dbReference>
<feature type="domain" description="Protein kinase" evidence="5">
    <location>
        <begin position="52"/>
        <end position="365"/>
    </location>
</feature>
<keyword evidence="4" id="KW-0067">ATP-binding</keyword>
<keyword evidence="3" id="KW-0418">Kinase</keyword>
<protein>
    <recommendedName>
        <fullName evidence="5">Protein kinase domain-containing protein</fullName>
    </recommendedName>
</protein>
<dbReference type="InterPro" id="IPR000719">
    <property type="entry name" value="Prot_kinase_dom"/>
</dbReference>
<proteinExistence type="predicted"/>
<dbReference type="GO" id="GO:0000407">
    <property type="term" value="C:phagophore assembly site"/>
    <property type="evidence" value="ECO:0007669"/>
    <property type="project" value="TreeGrafter"/>
</dbReference>
<dbReference type="SUPFAM" id="SSF56112">
    <property type="entry name" value="Protein kinase-like (PK-like)"/>
    <property type="match status" value="1"/>
</dbReference>
<dbReference type="InterPro" id="IPR008271">
    <property type="entry name" value="Ser/Thr_kinase_AS"/>
</dbReference>
<evidence type="ECO:0000256" key="1">
    <source>
        <dbReference type="ARBA" id="ARBA00022679"/>
    </source>
</evidence>
<dbReference type="InterPro" id="IPR011009">
    <property type="entry name" value="Kinase-like_dom_sf"/>
</dbReference>